<organism evidence="2 3">
    <name type="scientific">Effrenium voratum</name>
    <dbReference type="NCBI Taxonomy" id="2562239"/>
    <lineage>
        <taxon>Eukaryota</taxon>
        <taxon>Sar</taxon>
        <taxon>Alveolata</taxon>
        <taxon>Dinophyceae</taxon>
        <taxon>Suessiales</taxon>
        <taxon>Symbiodiniaceae</taxon>
        <taxon>Effrenium</taxon>
    </lineage>
</organism>
<dbReference type="SUPFAM" id="SSF82199">
    <property type="entry name" value="SET domain"/>
    <property type="match status" value="1"/>
</dbReference>
<keyword evidence="3" id="KW-1185">Reference proteome</keyword>
<dbReference type="Proteomes" id="UP001178507">
    <property type="component" value="Unassembled WGS sequence"/>
</dbReference>
<protein>
    <submittedName>
        <fullName evidence="2">Uncharacterized protein</fullName>
    </submittedName>
</protein>
<dbReference type="AlphaFoldDB" id="A0AA36HWS1"/>
<sequence>MARLLLLCVLPWPLFGQPDAREEACSSSKAQEFWAEMRRQGLQLNIQRKMVGGNRTAMVLRDDVFYGRAIMKIPRQALLTLETGRSPKLKEELTRLLFEDKTKLQKEFNITSEDHIHLLSLAYTLIAERRNPESVFVDWLNATRNEQVFALQLTHRQQKVLVGTSVEEAVEEMASRRDLIQQAASNLTFFKKMKPVSLDEASWALAVIMRHGRVVHPYQDQRDVRDPRMYIFPLRELLEVAMHANPGVAIGFQEEIIIEGKREEDVVLQIARRDMPKGEEIFVWPGRLSSSEMIARHGFSLTENPIGIGRNVTQPPSWTDSKNSKSRKEYDLYNCSTLESFELRFNREGYPMRSFVRCYRISWFIGNGWYSPALKNRMRDLNKWPPPEKYTTKSDWLAWTQADAEVNRAIMDYCQYMRQRLKDTMDANTADDFRHSKDPVDKVLWQMRSEESRTFKNCIALAKKVRM</sequence>
<evidence type="ECO:0000313" key="3">
    <source>
        <dbReference type="Proteomes" id="UP001178507"/>
    </source>
</evidence>
<feature type="signal peptide" evidence="1">
    <location>
        <begin position="1"/>
        <end position="16"/>
    </location>
</feature>
<comment type="caution">
    <text evidence="2">The sequence shown here is derived from an EMBL/GenBank/DDBJ whole genome shotgun (WGS) entry which is preliminary data.</text>
</comment>
<evidence type="ECO:0000313" key="2">
    <source>
        <dbReference type="EMBL" id="CAJ1375603.1"/>
    </source>
</evidence>
<proteinExistence type="predicted"/>
<keyword evidence="1" id="KW-0732">Signal</keyword>
<gene>
    <name evidence="2" type="ORF">EVOR1521_LOCUS4844</name>
</gene>
<dbReference type="EMBL" id="CAUJNA010000333">
    <property type="protein sequence ID" value="CAJ1375603.1"/>
    <property type="molecule type" value="Genomic_DNA"/>
</dbReference>
<reference evidence="2" key="1">
    <citation type="submission" date="2023-08" db="EMBL/GenBank/DDBJ databases">
        <authorList>
            <person name="Chen Y."/>
            <person name="Shah S."/>
            <person name="Dougan E. K."/>
            <person name="Thang M."/>
            <person name="Chan C."/>
        </authorList>
    </citation>
    <scope>NUCLEOTIDE SEQUENCE</scope>
</reference>
<accession>A0AA36HWS1</accession>
<dbReference type="InterPro" id="IPR046341">
    <property type="entry name" value="SET_dom_sf"/>
</dbReference>
<name>A0AA36HWS1_9DINO</name>
<feature type="chain" id="PRO_5041431527" evidence="1">
    <location>
        <begin position="17"/>
        <end position="467"/>
    </location>
</feature>
<dbReference type="Gene3D" id="3.90.1410.10">
    <property type="entry name" value="set domain protein methyltransferase, domain 1"/>
    <property type="match status" value="1"/>
</dbReference>
<evidence type="ECO:0000256" key="1">
    <source>
        <dbReference type="SAM" id="SignalP"/>
    </source>
</evidence>
<dbReference type="PANTHER" id="PTHR13271">
    <property type="entry name" value="UNCHARACTERIZED PUTATIVE METHYLTRANSFERASE"/>
    <property type="match status" value="1"/>
</dbReference>
<dbReference type="GO" id="GO:0016279">
    <property type="term" value="F:protein-lysine N-methyltransferase activity"/>
    <property type="evidence" value="ECO:0007669"/>
    <property type="project" value="TreeGrafter"/>
</dbReference>
<dbReference type="InterPro" id="IPR050600">
    <property type="entry name" value="SETD3_SETD6_MTase"/>
</dbReference>